<gene>
    <name evidence="2" type="ORF">HMPREF0381_1583</name>
</gene>
<sequence>MIRGEVCAQGPAFKINKMKNENQIAVEVKLKKETDLVSDLKEDNTDFIVTTYQITDDTIESHYFFHEQMYLSMPKEHPLYEREFVSLSEFSGQTLLVRTELGVWQELIDSLTDINFVVQERKAFDQLISKFSLPAFTTNISQQYDL</sequence>
<organism evidence="2 3">
    <name type="scientific">Lachnoanaerobaculum saburreum DSM 3986</name>
    <dbReference type="NCBI Taxonomy" id="887325"/>
    <lineage>
        <taxon>Bacteria</taxon>
        <taxon>Bacillati</taxon>
        <taxon>Bacillota</taxon>
        <taxon>Clostridia</taxon>
        <taxon>Lachnospirales</taxon>
        <taxon>Lachnospiraceae</taxon>
        <taxon>Lachnoanaerobaculum</taxon>
    </lineage>
</organism>
<comment type="caution">
    <text evidence="2">The sequence shown here is derived from an EMBL/GenBank/DDBJ whole genome shotgun (WGS) entry which is preliminary data.</text>
</comment>
<evidence type="ECO:0000313" key="3">
    <source>
        <dbReference type="Proteomes" id="UP000003434"/>
    </source>
</evidence>
<dbReference type="EMBL" id="AEPW01000060">
    <property type="protein sequence ID" value="EFU76586.1"/>
    <property type="molecule type" value="Genomic_DNA"/>
</dbReference>
<dbReference type="AlphaFoldDB" id="E6LNL4"/>
<accession>E6LNL4</accession>
<dbReference type="HOGENOM" id="CLU_1775084_0_0_9"/>
<proteinExistence type="predicted"/>
<dbReference type="Gene3D" id="3.40.190.290">
    <property type="match status" value="1"/>
</dbReference>
<name>E6LNL4_9FIRM</name>
<dbReference type="SUPFAM" id="SSF53850">
    <property type="entry name" value="Periplasmic binding protein-like II"/>
    <property type="match status" value="1"/>
</dbReference>
<dbReference type="CDD" id="cd05466">
    <property type="entry name" value="PBP2_LTTR_substrate"/>
    <property type="match status" value="1"/>
</dbReference>
<dbReference type="Pfam" id="PF03466">
    <property type="entry name" value="LysR_substrate"/>
    <property type="match status" value="1"/>
</dbReference>
<dbReference type="InterPro" id="IPR005119">
    <property type="entry name" value="LysR_subst-bd"/>
</dbReference>
<dbReference type="Proteomes" id="UP000003434">
    <property type="component" value="Unassembled WGS sequence"/>
</dbReference>
<feature type="domain" description="LysR substrate-binding" evidence="1">
    <location>
        <begin position="23"/>
        <end position="120"/>
    </location>
</feature>
<evidence type="ECO:0000313" key="2">
    <source>
        <dbReference type="EMBL" id="EFU76586.1"/>
    </source>
</evidence>
<reference evidence="2 3" key="1">
    <citation type="submission" date="2010-12" db="EMBL/GenBank/DDBJ databases">
        <authorList>
            <person name="Muzny D."/>
            <person name="Qin X."/>
            <person name="Deng J."/>
            <person name="Jiang H."/>
            <person name="Liu Y."/>
            <person name="Qu J."/>
            <person name="Song X.-Z."/>
            <person name="Zhang L."/>
            <person name="Thornton R."/>
            <person name="Coyle M."/>
            <person name="Francisco L."/>
            <person name="Jackson L."/>
            <person name="Javaid M."/>
            <person name="Korchina V."/>
            <person name="Kovar C."/>
            <person name="Mata R."/>
            <person name="Mathew T."/>
            <person name="Ngo R."/>
            <person name="Nguyen L."/>
            <person name="Nguyen N."/>
            <person name="Okwuonu G."/>
            <person name="Ongeri F."/>
            <person name="Pham C."/>
            <person name="Simmons D."/>
            <person name="Wilczek-Boney K."/>
            <person name="Hale W."/>
            <person name="Jakkamsetti A."/>
            <person name="Pham P."/>
            <person name="Ruth R."/>
            <person name="San Lucas F."/>
            <person name="Warren J."/>
            <person name="Zhang J."/>
            <person name="Zhao Z."/>
            <person name="Zhou C."/>
            <person name="Zhu D."/>
            <person name="Lee S."/>
            <person name="Bess C."/>
            <person name="Blankenburg K."/>
            <person name="Forbes L."/>
            <person name="Fu Q."/>
            <person name="Gubbala S."/>
            <person name="Hirani K."/>
            <person name="Jayaseelan J.C."/>
            <person name="Lara F."/>
            <person name="Munidasa M."/>
            <person name="Palculict T."/>
            <person name="Patil S."/>
            <person name="Pu L.-L."/>
            <person name="Saada N."/>
            <person name="Tang L."/>
            <person name="Weissenberger G."/>
            <person name="Zhu Y."/>
            <person name="Hemphill L."/>
            <person name="Shang Y."/>
            <person name="Youmans B."/>
            <person name="Ayvaz T."/>
            <person name="Ross M."/>
            <person name="Santibanez J."/>
            <person name="Aqrawi P."/>
            <person name="Gross S."/>
            <person name="Joshi V."/>
            <person name="Fowler G."/>
            <person name="Nazareth L."/>
            <person name="Reid J."/>
            <person name="Worley K."/>
            <person name="Petrosino J."/>
            <person name="Highlander S."/>
            <person name="Gibbs R."/>
        </authorList>
    </citation>
    <scope>NUCLEOTIDE SEQUENCE [LARGE SCALE GENOMIC DNA]</scope>
    <source>
        <strain evidence="2 3">DSM 3986</strain>
    </source>
</reference>
<protein>
    <recommendedName>
        <fullName evidence="1">LysR substrate-binding domain-containing protein</fullName>
    </recommendedName>
</protein>
<evidence type="ECO:0000259" key="1">
    <source>
        <dbReference type="Pfam" id="PF03466"/>
    </source>
</evidence>